<feature type="transmembrane region" description="Helical" evidence="1">
    <location>
        <begin position="35"/>
        <end position="58"/>
    </location>
</feature>
<keyword evidence="3" id="KW-1185">Reference proteome</keyword>
<dbReference type="RefSeq" id="WP_344987427.1">
    <property type="nucleotide sequence ID" value="NZ_BAAAXV010000001.1"/>
</dbReference>
<keyword evidence="1" id="KW-0472">Membrane</keyword>
<proteinExistence type="predicted"/>
<protein>
    <recommendedName>
        <fullName evidence="4">DoxX family membrane protein</fullName>
    </recommendedName>
</protein>
<comment type="caution">
    <text evidence="2">The sequence shown here is derived from an EMBL/GenBank/DDBJ whole genome shotgun (WGS) entry which is preliminary data.</text>
</comment>
<feature type="transmembrane region" description="Helical" evidence="1">
    <location>
        <begin position="6"/>
        <end position="23"/>
    </location>
</feature>
<keyword evidence="1" id="KW-1133">Transmembrane helix</keyword>
<accession>A0ABV5S713</accession>
<evidence type="ECO:0000313" key="2">
    <source>
        <dbReference type="EMBL" id="MFB9627481.1"/>
    </source>
</evidence>
<dbReference type="Proteomes" id="UP001589532">
    <property type="component" value="Unassembled WGS sequence"/>
</dbReference>
<evidence type="ECO:0008006" key="4">
    <source>
        <dbReference type="Google" id="ProtNLM"/>
    </source>
</evidence>
<keyword evidence="1" id="KW-0812">Transmembrane</keyword>
<feature type="transmembrane region" description="Helical" evidence="1">
    <location>
        <begin position="105"/>
        <end position="124"/>
    </location>
</feature>
<organism evidence="2 3">
    <name type="scientific">Nonomuraea helvata</name>
    <dbReference type="NCBI Taxonomy" id="37484"/>
    <lineage>
        <taxon>Bacteria</taxon>
        <taxon>Bacillati</taxon>
        <taxon>Actinomycetota</taxon>
        <taxon>Actinomycetes</taxon>
        <taxon>Streptosporangiales</taxon>
        <taxon>Streptosporangiaceae</taxon>
        <taxon>Nonomuraea</taxon>
    </lineage>
</organism>
<reference evidence="2 3" key="1">
    <citation type="submission" date="2024-09" db="EMBL/GenBank/DDBJ databases">
        <authorList>
            <person name="Sun Q."/>
            <person name="Mori K."/>
        </authorList>
    </citation>
    <scope>NUCLEOTIDE SEQUENCE [LARGE SCALE GENOMIC DNA]</scope>
    <source>
        <strain evidence="2 3">JCM 3143</strain>
    </source>
</reference>
<evidence type="ECO:0000256" key="1">
    <source>
        <dbReference type="SAM" id="Phobius"/>
    </source>
</evidence>
<sequence>MDGIAALALALLLIVTGIMHWVFPTYFRTLVPAWVPLPGAVVAVSGAIEVVVGAFILLPTTRAMAAWVAAVLITGYLVSHVDALVHTTRAQRRWLDRPAGVTARIVVNLGYIAWAAAVASTSAVQAG</sequence>
<dbReference type="EMBL" id="JBHMBW010000033">
    <property type="protein sequence ID" value="MFB9627481.1"/>
    <property type="molecule type" value="Genomic_DNA"/>
</dbReference>
<evidence type="ECO:0000313" key="3">
    <source>
        <dbReference type="Proteomes" id="UP001589532"/>
    </source>
</evidence>
<feature type="transmembrane region" description="Helical" evidence="1">
    <location>
        <begin position="64"/>
        <end position="85"/>
    </location>
</feature>
<gene>
    <name evidence="2" type="ORF">ACFFSA_30750</name>
</gene>
<name>A0ABV5S713_9ACTN</name>